<keyword evidence="1" id="KW-0472">Membrane</keyword>
<feature type="transmembrane region" description="Helical" evidence="1">
    <location>
        <begin position="36"/>
        <end position="55"/>
    </location>
</feature>
<organism evidence="2 3">
    <name type="scientific">Ensete ventricosum</name>
    <name type="common">Abyssinian banana</name>
    <name type="synonym">Musa ensete</name>
    <dbReference type="NCBI Taxonomy" id="4639"/>
    <lineage>
        <taxon>Eukaryota</taxon>
        <taxon>Viridiplantae</taxon>
        <taxon>Streptophyta</taxon>
        <taxon>Embryophyta</taxon>
        <taxon>Tracheophyta</taxon>
        <taxon>Spermatophyta</taxon>
        <taxon>Magnoliopsida</taxon>
        <taxon>Liliopsida</taxon>
        <taxon>Zingiberales</taxon>
        <taxon>Musaceae</taxon>
        <taxon>Ensete</taxon>
    </lineage>
</organism>
<proteinExistence type="predicted"/>
<accession>A0A426X2P6</accession>
<dbReference type="AlphaFoldDB" id="A0A426X2P6"/>
<keyword evidence="1" id="KW-0812">Transmembrane</keyword>
<keyword evidence="1" id="KW-1133">Transmembrane helix</keyword>
<evidence type="ECO:0000256" key="1">
    <source>
        <dbReference type="SAM" id="Phobius"/>
    </source>
</evidence>
<comment type="caution">
    <text evidence="2">The sequence shown here is derived from an EMBL/GenBank/DDBJ whole genome shotgun (WGS) entry which is preliminary data.</text>
</comment>
<name>A0A426X2P6_ENSVE</name>
<gene>
    <name evidence="2" type="ORF">B296_00057040</name>
</gene>
<dbReference type="EMBL" id="AMZH03028343">
    <property type="protein sequence ID" value="RRT33747.1"/>
    <property type="molecule type" value="Genomic_DNA"/>
</dbReference>
<protein>
    <submittedName>
        <fullName evidence="2">Uncharacterized protein</fullName>
    </submittedName>
</protein>
<dbReference type="Proteomes" id="UP000287651">
    <property type="component" value="Unassembled WGS sequence"/>
</dbReference>
<evidence type="ECO:0000313" key="3">
    <source>
        <dbReference type="Proteomes" id="UP000287651"/>
    </source>
</evidence>
<evidence type="ECO:0000313" key="2">
    <source>
        <dbReference type="EMBL" id="RRT33747.1"/>
    </source>
</evidence>
<sequence length="104" mass="11692">MVIGSRPSLSLLLRFCFRFRFVLVSGEADRHLPPPLRHLFSFLFVAVFFGLAYLAEAGDSMAANATEPLKGGSAKEGTFADMIDRTPEGVPRDRAEWWRGFVWI</sequence>
<reference evidence="2 3" key="1">
    <citation type="journal article" date="2014" name="Agronomy (Basel)">
        <title>A Draft Genome Sequence for Ensete ventricosum, the Drought-Tolerant Tree Against Hunger.</title>
        <authorList>
            <person name="Harrison J."/>
            <person name="Moore K.A."/>
            <person name="Paszkiewicz K."/>
            <person name="Jones T."/>
            <person name="Grant M."/>
            <person name="Ambacheew D."/>
            <person name="Muzemil S."/>
            <person name="Studholme D.J."/>
        </authorList>
    </citation>
    <scope>NUCLEOTIDE SEQUENCE [LARGE SCALE GENOMIC DNA]</scope>
</reference>